<gene>
    <name evidence="1" type="ORF">CEXT_68521</name>
</gene>
<dbReference type="AlphaFoldDB" id="A0AAV4QHY5"/>
<proteinExistence type="predicted"/>
<dbReference type="Proteomes" id="UP001054945">
    <property type="component" value="Unassembled WGS sequence"/>
</dbReference>
<accession>A0AAV4QHY5</accession>
<sequence>MENSTCINCGIEGHPTACFDWLEFPKIFRRSRQVITNTIEKSFSSKIVTPYASFASVTRGKTPSATPQLISSSDGLSPELPRKAMLLLKEIISIKLSGIMHTTNFKDAIVILTSFI</sequence>
<organism evidence="1 2">
    <name type="scientific">Caerostris extrusa</name>
    <name type="common">Bark spider</name>
    <name type="synonym">Caerostris bankana</name>
    <dbReference type="NCBI Taxonomy" id="172846"/>
    <lineage>
        <taxon>Eukaryota</taxon>
        <taxon>Metazoa</taxon>
        <taxon>Ecdysozoa</taxon>
        <taxon>Arthropoda</taxon>
        <taxon>Chelicerata</taxon>
        <taxon>Arachnida</taxon>
        <taxon>Araneae</taxon>
        <taxon>Araneomorphae</taxon>
        <taxon>Entelegynae</taxon>
        <taxon>Araneoidea</taxon>
        <taxon>Araneidae</taxon>
        <taxon>Caerostris</taxon>
    </lineage>
</organism>
<comment type="caution">
    <text evidence="1">The sequence shown here is derived from an EMBL/GenBank/DDBJ whole genome shotgun (WGS) entry which is preliminary data.</text>
</comment>
<reference evidence="1 2" key="1">
    <citation type="submission" date="2021-06" db="EMBL/GenBank/DDBJ databases">
        <title>Caerostris extrusa draft genome.</title>
        <authorList>
            <person name="Kono N."/>
            <person name="Arakawa K."/>
        </authorList>
    </citation>
    <scope>NUCLEOTIDE SEQUENCE [LARGE SCALE GENOMIC DNA]</scope>
</reference>
<name>A0AAV4QHY5_CAEEX</name>
<dbReference type="EMBL" id="BPLR01006140">
    <property type="protein sequence ID" value="GIY07670.1"/>
    <property type="molecule type" value="Genomic_DNA"/>
</dbReference>
<keyword evidence="2" id="KW-1185">Reference proteome</keyword>
<evidence type="ECO:0000313" key="2">
    <source>
        <dbReference type="Proteomes" id="UP001054945"/>
    </source>
</evidence>
<evidence type="ECO:0000313" key="1">
    <source>
        <dbReference type="EMBL" id="GIY07670.1"/>
    </source>
</evidence>
<protein>
    <submittedName>
        <fullName evidence="1">Uncharacterized protein</fullName>
    </submittedName>
</protein>